<evidence type="ECO:0000256" key="6">
    <source>
        <dbReference type="ARBA" id="ARBA00022777"/>
    </source>
</evidence>
<evidence type="ECO:0000256" key="8">
    <source>
        <dbReference type="ARBA" id="ARBA00032554"/>
    </source>
</evidence>
<dbReference type="Gene3D" id="3.30.70.890">
    <property type="entry name" value="GHMP kinase, C-terminal domain"/>
    <property type="match status" value="1"/>
</dbReference>
<dbReference type="GO" id="GO:0019288">
    <property type="term" value="P:isopentenyl diphosphate biosynthetic process, methylerythritol 4-phosphate pathway"/>
    <property type="evidence" value="ECO:0007669"/>
    <property type="project" value="UniProtKB-UniRule"/>
</dbReference>
<comment type="catalytic activity">
    <reaction evidence="9">
        <text>4-CDP-2-C-methyl-D-erythritol + ATP = 4-CDP-2-C-methyl-D-erythritol 2-phosphate + ADP + H(+)</text>
        <dbReference type="Rhea" id="RHEA:18437"/>
        <dbReference type="ChEBI" id="CHEBI:15378"/>
        <dbReference type="ChEBI" id="CHEBI:30616"/>
        <dbReference type="ChEBI" id="CHEBI:57823"/>
        <dbReference type="ChEBI" id="CHEBI:57919"/>
        <dbReference type="ChEBI" id="CHEBI:456216"/>
        <dbReference type="EC" id="2.7.1.148"/>
    </reaction>
</comment>
<dbReference type="InterPro" id="IPR014721">
    <property type="entry name" value="Ribsml_uS5_D2-typ_fold_subgr"/>
</dbReference>
<evidence type="ECO:0000256" key="7">
    <source>
        <dbReference type="ARBA" id="ARBA00022840"/>
    </source>
</evidence>
<name>D2R0G1_PIRSD</name>
<dbReference type="STRING" id="530564.Psta_0133"/>
<dbReference type="Pfam" id="PF08544">
    <property type="entry name" value="GHMP_kinases_C"/>
    <property type="match status" value="1"/>
</dbReference>
<dbReference type="Pfam" id="PF00288">
    <property type="entry name" value="GHMP_kinases_N"/>
    <property type="match status" value="1"/>
</dbReference>
<feature type="active site" evidence="9">
    <location>
        <position position="175"/>
    </location>
</feature>
<dbReference type="InterPro" id="IPR006204">
    <property type="entry name" value="GHMP_kinase_N_dom"/>
</dbReference>
<dbReference type="PANTHER" id="PTHR43527">
    <property type="entry name" value="4-DIPHOSPHOCYTIDYL-2-C-METHYL-D-ERYTHRITOL KINASE, CHLOROPLASTIC"/>
    <property type="match status" value="1"/>
</dbReference>
<evidence type="ECO:0000259" key="12">
    <source>
        <dbReference type="Pfam" id="PF08544"/>
    </source>
</evidence>
<dbReference type="GO" id="GO:0050515">
    <property type="term" value="F:4-(cytidine 5'-diphospho)-2-C-methyl-D-erythritol kinase activity"/>
    <property type="evidence" value="ECO:0007669"/>
    <property type="project" value="UniProtKB-UniRule"/>
</dbReference>
<feature type="active site" evidence="9">
    <location>
        <position position="17"/>
    </location>
</feature>
<dbReference type="eggNOG" id="COG1947">
    <property type="taxonomic scope" value="Bacteria"/>
</dbReference>
<keyword evidence="7 9" id="KW-0067">ATP-binding</keyword>
<dbReference type="GO" id="GO:0016114">
    <property type="term" value="P:terpenoid biosynthetic process"/>
    <property type="evidence" value="ECO:0007669"/>
    <property type="project" value="InterPro"/>
</dbReference>
<evidence type="ECO:0000256" key="1">
    <source>
        <dbReference type="ARBA" id="ARBA00009684"/>
    </source>
</evidence>
<evidence type="ECO:0000313" key="14">
    <source>
        <dbReference type="Proteomes" id="UP000001887"/>
    </source>
</evidence>
<keyword evidence="5 9" id="KW-0547">Nucleotide-binding</keyword>
<evidence type="ECO:0000256" key="4">
    <source>
        <dbReference type="ARBA" id="ARBA00022679"/>
    </source>
</evidence>
<evidence type="ECO:0000313" key="13">
    <source>
        <dbReference type="EMBL" id="ADB14829.1"/>
    </source>
</evidence>
<feature type="region of interest" description="Disordered" evidence="10">
    <location>
        <begin position="80"/>
        <end position="101"/>
    </location>
</feature>
<feature type="domain" description="GHMP kinase N-terminal" evidence="11">
    <location>
        <begin position="104"/>
        <end position="183"/>
    </location>
</feature>
<evidence type="ECO:0000256" key="3">
    <source>
        <dbReference type="ARBA" id="ARBA00017473"/>
    </source>
</evidence>
<dbReference type="HOGENOM" id="CLU_053057_1_1_0"/>
<organism evidence="13 14">
    <name type="scientific">Pirellula staleyi (strain ATCC 27377 / DSM 6068 / ICPB 4128)</name>
    <name type="common">Pirella staleyi</name>
    <dbReference type="NCBI Taxonomy" id="530564"/>
    <lineage>
        <taxon>Bacteria</taxon>
        <taxon>Pseudomonadati</taxon>
        <taxon>Planctomycetota</taxon>
        <taxon>Planctomycetia</taxon>
        <taxon>Pirellulales</taxon>
        <taxon>Pirellulaceae</taxon>
        <taxon>Pirellula</taxon>
    </lineage>
</organism>
<evidence type="ECO:0000256" key="10">
    <source>
        <dbReference type="SAM" id="MobiDB-lite"/>
    </source>
</evidence>
<protein>
    <recommendedName>
        <fullName evidence="3 9">4-diphosphocytidyl-2-C-methyl-D-erythritol kinase</fullName>
        <shortName evidence="9">CMK</shortName>
        <ecNumber evidence="2 9">2.7.1.148</ecNumber>
    </recommendedName>
    <alternativeName>
        <fullName evidence="8 9">4-(cytidine-5'-diphospho)-2-C-methyl-D-erythritol kinase</fullName>
    </alternativeName>
</protein>
<gene>
    <name evidence="9" type="primary">ispE</name>
    <name evidence="13" type="ordered locus">Psta_0133</name>
</gene>
<dbReference type="InterPro" id="IPR020568">
    <property type="entry name" value="Ribosomal_Su5_D2-typ_SF"/>
</dbReference>
<dbReference type="InterPro" id="IPR013750">
    <property type="entry name" value="GHMP_kinase_C_dom"/>
</dbReference>
<dbReference type="OrthoDB" id="9809438at2"/>
<evidence type="ECO:0000256" key="5">
    <source>
        <dbReference type="ARBA" id="ARBA00022741"/>
    </source>
</evidence>
<keyword evidence="4 9" id="KW-0808">Transferase</keyword>
<dbReference type="EC" id="2.7.1.148" evidence="2 9"/>
<feature type="domain" description="GHMP kinase C-terminal" evidence="12">
    <location>
        <begin position="253"/>
        <end position="308"/>
    </location>
</feature>
<dbReference type="PIRSF" id="PIRSF010376">
    <property type="entry name" value="IspE"/>
    <property type="match status" value="1"/>
</dbReference>
<accession>D2R0G1</accession>
<dbReference type="KEGG" id="psl:Psta_0133"/>
<dbReference type="InterPro" id="IPR036554">
    <property type="entry name" value="GHMP_kinase_C_sf"/>
</dbReference>
<dbReference type="HAMAP" id="MF_00061">
    <property type="entry name" value="IspE"/>
    <property type="match status" value="1"/>
</dbReference>
<dbReference type="InterPro" id="IPR004424">
    <property type="entry name" value="IspE"/>
</dbReference>
<sequence length="336" mass="35835">MYVSAHQGWVTVEAPAKLNLFLEVLGKRPDGFHELETLMTSVSIFDTLRLRRSSDASISLRCHWATGYLARETAATNAQAASSTTTANDLPSSPFGDLPPPEKNIVTKALVKLRELAGNEQLGCEVHLTKRIASVAGLGGASSDAVAAILAANIAWNLHFSSAELAEVAAAVGSDTVFFLAGGRAICRGRGERVTPVKRACQQFVVARPPVGLSTPRVFSKLKIPQNPLDIATYLGEKTSGEKTSRDGRLHNRLEQPARELTPWIGELSSALDRAGVAQHQMTGSGSSYFGLARSARHARRIAAVLRARQMGLVYSATSATASGFSPLTTTETAQQ</sequence>
<evidence type="ECO:0000259" key="11">
    <source>
        <dbReference type="Pfam" id="PF00288"/>
    </source>
</evidence>
<keyword evidence="9" id="KW-0414">Isoprene biosynthesis</keyword>
<dbReference type="GO" id="GO:0005524">
    <property type="term" value="F:ATP binding"/>
    <property type="evidence" value="ECO:0007669"/>
    <property type="project" value="UniProtKB-UniRule"/>
</dbReference>
<proteinExistence type="inferred from homology"/>
<dbReference type="Gene3D" id="3.30.230.10">
    <property type="match status" value="1"/>
</dbReference>
<dbReference type="PANTHER" id="PTHR43527:SF2">
    <property type="entry name" value="4-DIPHOSPHOCYTIDYL-2-C-METHYL-D-ERYTHRITOL KINASE, CHLOROPLASTIC"/>
    <property type="match status" value="1"/>
</dbReference>
<dbReference type="UniPathway" id="UPA00056">
    <property type="reaction ID" value="UER00094"/>
</dbReference>
<reference evidence="13 14" key="1">
    <citation type="journal article" date="2009" name="Stand. Genomic Sci.">
        <title>Complete genome sequence of Pirellula staleyi type strain (ATCC 27377).</title>
        <authorList>
            <person name="Clum A."/>
            <person name="Tindall B.J."/>
            <person name="Sikorski J."/>
            <person name="Ivanova N."/>
            <person name="Mavrommatis K."/>
            <person name="Lucas S."/>
            <person name="Glavina del Rio T."/>
            <person name="Nolan M."/>
            <person name="Chen F."/>
            <person name="Tice H."/>
            <person name="Pitluck S."/>
            <person name="Cheng J.F."/>
            <person name="Chertkov O."/>
            <person name="Brettin T."/>
            <person name="Han C."/>
            <person name="Detter J.C."/>
            <person name="Kuske C."/>
            <person name="Bruce D."/>
            <person name="Goodwin L."/>
            <person name="Ovchinikova G."/>
            <person name="Pati A."/>
            <person name="Mikhailova N."/>
            <person name="Chen A."/>
            <person name="Palaniappan K."/>
            <person name="Land M."/>
            <person name="Hauser L."/>
            <person name="Chang Y.J."/>
            <person name="Jeffries C.D."/>
            <person name="Chain P."/>
            <person name="Rohde M."/>
            <person name="Goker M."/>
            <person name="Bristow J."/>
            <person name="Eisen J.A."/>
            <person name="Markowitz V."/>
            <person name="Hugenholtz P."/>
            <person name="Kyrpides N.C."/>
            <person name="Klenk H.P."/>
            <person name="Lapidus A."/>
        </authorList>
    </citation>
    <scope>NUCLEOTIDE SEQUENCE [LARGE SCALE GENOMIC DNA]</scope>
    <source>
        <strain evidence="14">ATCC 27377 / DSM 6068 / ICPB 4128</strain>
    </source>
</reference>
<dbReference type="Proteomes" id="UP000001887">
    <property type="component" value="Chromosome"/>
</dbReference>
<comment type="function">
    <text evidence="9">Catalyzes the phosphorylation of the position 2 hydroxy group of 4-diphosphocytidyl-2C-methyl-D-erythritol.</text>
</comment>
<dbReference type="SUPFAM" id="SSF55060">
    <property type="entry name" value="GHMP Kinase, C-terminal domain"/>
    <property type="match status" value="1"/>
</dbReference>
<dbReference type="SUPFAM" id="SSF54211">
    <property type="entry name" value="Ribosomal protein S5 domain 2-like"/>
    <property type="match status" value="1"/>
</dbReference>
<comment type="pathway">
    <text evidence="9">Isoprenoid biosynthesis; isopentenyl diphosphate biosynthesis via DXP pathway; isopentenyl diphosphate from 1-deoxy-D-xylulose 5-phosphate: step 3/6.</text>
</comment>
<keyword evidence="14" id="KW-1185">Reference proteome</keyword>
<keyword evidence="6 9" id="KW-0418">Kinase</keyword>
<comment type="caution">
    <text evidence="9">Lacks conserved residue(s) required for the propagation of feature annotation.</text>
</comment>
<comment type="similarity">
    <text evidence="1 9">Belongs to the GHMP kinase family. IspE subfamily.</text>
</comment>
<evidence type="ECO:0000256" key="2">
    <source>
        <dbReference type="ARBA" id="ARBA00012052"/>
    </source>
</evidence>
<dbReference type="EMBL" id="CP001848">
    <property type="protein sequence ID" value="ADB14829.1"/>
    <property type="molecule type" value="Genomic_DNA"/>
</dbReference>
<dbReference type="AlphaFoldDB" id="D2R0G1"/>
<evidence type="ECO:0000256" key="9">
    <source>
        <dbReference type="HAMAP-Rule" id="MF_00061"/>
    </source>
</evidence>